<evidence type="ECO:0000313" key="6">
    <source>
        <dbReference type="EMBL" id="SDP72692.1"/>
    </source>
</evidence>
<keyword evidence="2" id="KW-0805">Transcription regulation</keyword>
<dbReference type="Gene3D" id="3.40.190.290">
    <property type="match status" value="1"/>
</dbReference>
<keyword evidence="7" id="KW-1185">Reference proteome</keyword>
<dbReference type="Pfam" id="PF03466">
    <property type="entry name" value="LysR_substrate"/>
    <property type="match status" value="1"/>
</dbReference>
<reference evidence="7" key="1">
    <citation type="submission" date="2016-10" db="EMBL/GenBank/DDBJ databases">
        <authorList>
            <person name="Varghese N."/>
            <person name="Submissions S."/>
        </authorList>
    </citation>
    <scope>NUCLEOTIDE SEQUENCE [LARGE SCALE GENOMIC DNA]</scope>
    <source>
        <strain evidence="7">DSM 17101</strain>
    </source>
</reference>
<dbReference type="Pfam" id="PF00126">
    <property type="entry name" value="HTH_1"/>
    <property type="match status" value="1"/>
</dbReference>
<dbReference type="InterPro" id="IPR058163">
    <property type="entry name" value="LysR-type_TF_proteobact-type"/>
</dbReference>
<evidence type="ECO:0000256" key="2">
    <source>
        <dbReference type="ARBA" id="ARBA00023015"/>
    </source>
</evidence>
<dbReference type="GO" id="GO:0003700">
    <property type="term" value="F:DNA-binding transcription factor activity"/>
    <property type="evidence" value="ECO:0007669"/>
    <property type="project" value="InterPro"/>
</dbReference>
<dbReference type="PANTHER" id="PTHR30537">
    <property type="entry name" value="HTH-TYPE TRANSCRIPTIONAL REGULATOR"/>
    <property type="match status" value="1"/>
</dbReference>
<evidence type="ECO:0000256" key="1">
    <source>
        <dbReference type="ARBA" id="ARBA00009437"/>
    </source>
</evidence>
<dbReference type="OrthoDB" id="9813056at2"/>
<feature type="domain" description="HTH lysR-type" evidence="5">
    <location>
        <begin position="1"/>
        <end position="61"/>
    </location>
</feature>
<keyword evidence="4" id="KW-0804">Transcription</keyword>
<dbReference type="FunFam" id="1.10.10.10:FF:000001">
    <property type="entry name" value="LysR family transcriptional regulator"/>
    <property type="match status" value="1"/>
</dbReference>
<dbReference type="SUPFAM" id="SSF46785">
    <property type="entry name" value="Winged helix' DNA-binding domain"/>
    <property type="match status" value="1"/>
</dbReference>
<evidence type="ECO:0000259" key="5">
    <source>
        <dbReference type="PROSITE" id="PS50931"/>
    </source>
</evidence>
<gene>
    <name evidence="6" type="ORF">SAMN04489708_12320</name>
</gene>
<dbReference type="InterPro" id="IPR036388">
    <property type="entry name" value="WH-like_DNA-bd_sf"/>
</dbReference>
<dbReference type="GO" id="GO:0043565">
    <property type="term" value="F:sequence-specific DNA binding"/>
    <property type="evidence" value="ECO:0007669"/>
    <property type="project" value="TreeGrafter"/>
</dbReference>
<accession>A0A1H0V2C4</accession>
<dbReference type="InterPro" id="IPR000847">
    <property type="entry name" value="LysR_HTH_N"/>
</dbReference>
<dbReference type="InterPro" id="IPR005119">
    <property type="entry name" value="LysR_subst-bd"/>
</dbReference>
<evidence type="ECO:0000256" key="4">
    <source>
        <dbReference type="ARBA" id="ARBA00023163"/>
    </source>
</evidence>
<dbReference type="Proteomes" id="UP000199317">
    <property type="component" value="Unassembled WGS sequence"/>
</dbReference>
<keyword evidence="3 6" id="KW-0238">DNA-binding</keyword>
<dbReference type="PROSITE" id="PS50931">
    <property type="entry name" value="HTH_LYSR"/>
    <property type="match status" value="1"/>
</dbReference>
<evidence type="ECO:0000313" key="7">
    <source>
        <dbReference type="Proteomes" id="UP000199317"/>
    </source>
</evidence>
<dbReference type="InterPro" id="IPR036390">
    <property type="entry name" value="WH_DNA-bd_sf"/>
</dbReference>
<name>A0A1H0V2C4_9BURK</name>
<organism evidence="6 7">
    <name type="scientific">Paracidovorax cattleyae</name>
    <dbReference type="NCBI Taxonomy" id="80868"/>
    <lineage>
        <taxon>Bacteria</taxon>
        <taxon>Pseudomonadati</taxon>
        <taxon>Pseudomonadota</taxon>
        <taxon>Betaproteobacteria</taxon>
        <taxon>Burkholderiales</taxon>
        <taxon>Comamonadaceae</taxon>
        <taxon>Paracidovorax</taxon>
    </lineage>
</organism>
<dbReference type="EMBL" id="FNJL01000023">
    <property type="protein sequence ID" value="SDP72692.1"/>
    <property type="molecule type" value="Genomic_DNA"/>
</dbReference>
<protein>
    <submittedName>
        <fullName evidence="6">DNA-binding transcriptional regulator, LysR family</fullName>
    </submittedName>
</protein>
<sequence>MSPDLLPAIASFARVAHHGSFTRAAAELGVSPSALSQSMRTLEARLQVRLLERSTRHVRPTEAGQRFLDEATPGLASLAAAIGGLDESRQHPAGQLRLNVSHSAVMSVLQPHLAAFADACPDIVLELHCDNALLDLVASGFDAGIRLGEDLVDGMVAVPLGPRQRLATVAAPSYLARRQAPLTPDALRDHRCIQVRLQSGIYRWEYARDGHDFTIETRGPVVTNDGATMMAALRAGVGIACPMEAMVADEIADGRLVPLLEAWWPAFPGYYLYYPTRVHVPRKLRAFIDFLLLRCNR</sequence>
<dbReference type="SUPFAM" id="SSF53850">
    <property type="entry name" value="Periplasmic binding protein-like II"/>
    <property type="match status" value="1"/>
</dbReference>
<dbReference type="AlphaFoldDB" id="A0A1H0V2C4"/>
<dbReference type="Gene3D" id="1.10.10.10">
    <property type="entry name" value="Winged helix-like DNA-binding domain superfamily/Winged helix DNA-binding domain"/>
    <property type="match status" value="1"/>
</dbReference>
<dbReference type="GO" id="GO:0006351">
    <property type="term" value="P:DNA-templated transcription"/>
    <property type="evidence" value="ECO:0007669"/>
    <property type="project" value="TreeGrafter"/>
</dbReference>
<dbReference type="PANTHER" id="PTHR30537:SF1">
    <property type="entry name" value="HTH-TYPE TRANSCRIPTIONAL REGULATOR PGRR"/>
    <property type="match status" value="1"/>
</dbReference>
<proteinExistence type="inferred from homology"/>
<dbReference type="RefSeq" id="WP_092836675.1">
    <property type="nucleotide sequence ID" value="NZ_FNJL01000023.1"/>
</dbReference>
<comment type="similarity">
    <text evidence="1">Belongs to the LysR transcriptional regulatory family.</text>
</comment>
<evidence type="ECO:0000256" key="3">
    <source>
        <dbReference type="ARBA" id="ARBA00023125"/>
    </source>
</evidence>
<dbReference type="CDD" id="cd08474">
    <property type="entry name" value="PBP2_CrgA_like_5"/>
    <property type="match status" value="1"/>
</dbReference>